<dbReference type="EMBL" id="AZGY01000003">
    <property type="protein sequence ID" value="KZZ99642.1"/>
    <property type="molecule type" value="Genomic_DNA"/>
</dbReference>
<keyword evidence="3" id="KW-1185">Reference proteome</keyword>
<dbReference type="AlphaFoldDB" id="A0A162IX38"/>
<reference evidence="2 3" key="1">
    <citation type="journal article" date="2016" name="Genome Biol. Evol.">
        <title>Divergent and convergent evolution of fungal pathogenicity.</title>
        <authorList>
            <person name="Shang Y."/>
            <person name="Xiao G."/>
            <person name="Zheng P."/>
            <person name="Cen K."/>
            <person name="Zhan S."/>
            <person name="Wang C."/>
        </authorList>
    </citation>
    <scope>NUCLEOTIDE SEQUENCE [LARGE SCALE GENOMIC DNA]</scope>
    <source>
        <strain evidence="2 3">RCEF 2490</strain>
    </source>
</reference>
<feature type="region of interest" description="Disordered" evidence="1">
    <location>
        <begin position="1"/>
        <end position="30"/>
    </location>
</feature>
<feature type="compositionally biased region" description="Polar residues" evidence="1">
    <location>
        <begin position="18"/>
        <end position="29"/>
    </location>
</feature>
<dbReference type="Proteomes" id="UP000078544">
    <property type="component" value="Unassembled WGS sequence"/>
</dbReference>
<accession>A0A162IX38</accession>
<name>A0A162IX38_9HYPO</name>
<proteinExistence type="predicted"/>
<evidence type="ECO:0000313" key="3">
    <source>
        <dbReference type="Proteomes" id="UP000078544"/>
    </source>
</evidence>
<sequence>MGRPKFSIDMSVKGAKAAQQNEESESGSADTFARQELGTAFRPSTAVSLALDVAISRVIQEQQGKRDVRQLNIALAAAPADFILRLGTAAAPCGTYAVAATYAQPRLSCDFAFLARAR</sequence>
<evidence type="ECO:0000313" key="2">
    <source>
        <dbReference type="EMBL" id="KZZ99642.1"/>
    </source>
</evidence>
<protein>
    <submittedName>
        <fullName evidence="2">Uncharacterized protein</fullName>
    </submittedName>
</protein>
<comment type="caution">
    <text evidence="2">The sequence shown here is derived from an EMBL/GenBank/DDBJ whole genome shotgun (WGS) entry which is preliminary data.</text>
</comment>
<organism evidence="2 3">
    <name type="scientific">Moelleriella libera RCEF 2490</name>
    <dbReference type="NCBI Taxonomy" id="1081109"/>
    <lineage>
        <taxon>Eukaryota</taxon>
        <taxon>Fungi</taxon>
        <taxon>Dikarya</taxon>
        <taxon>Ascomycota</taxon>
        <taxon>Pezizomycotina</taxon>
        <taxon>Sordariomycetes</taxon>
        <taxon>Hypocreomycetidae</taxon>
        <taxon>Hypocreales</taxon>
        <taxon>Clavicipitaceae</taxon>
        <taxon>Moelleriella</taxon>
    </lineage>
</organism>
<evidence type="ECO:0000256" key="1">
    <source>
        <dbReference type="SAM" id="MobiDB-lite"/>
    </source>
</evidence>
<gene>
    <name evidence="2" type="ORF">AAL_02214</name>
</gene>